<sequence>MVFVCLRGSSRPREDLWKKLKVAVRAKAATNRGRQKSASTLTRRTLFSTHQSRLTRRRVRMKPAKPIQDAATGFGGCKGRRSAHKRHAIQKENVPLLHQEHFIGRFQPENRRARKDERAMGGPTSVLEGRNLMEATSNYVFLLFVKVLSGRERLPASSKMAVGAKIAIGRRRWRSATTATPRKVLFHTYLEHSTRQRISTRSSRVERRISQSPTRVLDASKERQLAYLQRRNQSYCVPFALWATFLRRRQPEYDPGCGRERVAKGPSDQQSELEDRKPRDSSLNNAVVFFRSVLAGRRDLSVLSKVAVGAKFAGKDDRRRHEKPTRRSQEEHGTLQISDIRNDKREPDANAAAALYPLEHPDSSSKANASLSFKIPHSSRFYGHPPICIRLSLRPCTPKPSPPAPSRDALDSARLKAGTRNVSKLLGIAFSPYSYDHFAVFVFLVPFANFPLLSTSYPFFPY</sequence>
<keyword evidence="2" id="KW-1133">Transmembrane helix</keyword>
<keyword evidence="2" id="KW-0472">Membrane</keyword>
<accession>A0A0C3ASD7</accession>
<feature type="region of interest" description="Disordered" evidence="1">
    <location>
        <begin position="253"/>
        <end position="279"/>
    </location>
</feature>
<proteinExistence type="predicted"/>
<reference evidence="3 4" key="1">
    <citation type="submission" date="2014-04" db="EMBL/GenBank/DDBJ databases">
        <authorList>
            <consortium name="DOE Joint Genome Institute"/>
            <person name="Kuo A."/>
            <person name="Zuccaro A."/>
            <person name="Kohler A."/>
            <person name="Nagy L.G."/>
            <person name="Floudas D."/>
            <person name="Copeland A."/>
            <person name="Barry K.W."/>
            <person name="Cichocki N."/>
            <person name="Veneault-Fourrey C."/>
            <person name="LaButti K."/>
            <person name="Lindquist E.A."/>
            <person name="Lipzen A."/>
            <person name="Lundell T."/>
            <person name="Morin E."/>
            <person name="Murat C."/>
            <person name="Sun H."/>
            <person name="Tunlid A."/>
            <person name="Henrissat B."/>
            <person name="Grigoriev I.V."/>
            <person name="Hibbett D.S."/>
            <person name="Martin F."/>
            <person name="Nordberg H.P."/>
            <person name="Cantor M.N."/>
            <person name="Hua S.X."/>
        </authorList>
    </citation>
    <scope>NUCLEOTIDE SEQUENCE [LARGE SCALE GENOMIC DNA]</scope>
    <source>
        <strain evidence="3 4">MAFF 305830</strain>
    </source>
</reference>
<evidence type="ECO:0000313" key="3">
    <source>
        <dbReference type="EMBL" id="KIM22176.1"/>
    </source>
</evidence>
<dbReference type="Proteomes" id="UP000054097">
    <property type="component" value="Unassembled WGS sequence"/>
</dbReference>
<reference evidence="4" key="2">
    <citation type="submission" date="2015-01" db="EMBL/GenBank/DDBJ databases">
        <title>Evolutionary Origins and Diversification of the Mycorrhizal Mutualists.</title>
        <authorList>
            <consortium name="DOE Joint Genome Institute"/>
            <consortium name="Mycorrhizal Genomics Consortium"/>
            <person name="Kohler A."/>
            <person name="Kuo A."/>
            <person name="Nagy L.G."/>
            <person name="Floudas D."/>
            <person name="Copeland A."/>
            <person name="Barry K.W."/>
            <person name="Cichocki N."/>
            <person name="Veneault-Fourrey C."/>
            <person name="LaButti K."/>
            <person name="Lindquist E.A."/>
            <person name="Lipzen A."/>
            <person name="Lundell T."/>
            <person name="Morin E."/>
            <person name="Murat C."/>
            <person name="Riley R."/>
            <person name="Ohm R."/>
            <person name="Sun H."/>
            <person name="Tunlid A."/>
            <person name="Henrissat B."/>
            <person name="Grigoriev I.V."/>
            <person name="Hibbett D.S."/>
            <person name="Martin F."/>
        </authorList>
    </citation>
    <scope>NUCLEOTIDE SEQUENCE [LARGE SCALE GENOMIC DNA]</scope>
    <source>
        <strain evidence="4">MAFF 305830</strain>
    </source>
</reference>
<evidence type="ECO:0000256" key="1">
    <source>
        <dbReference type="SAM" id="MobiDB-lite"/>
    </source>
</evidence>
<keyword evidence="2" id="KW-0812">Transmembrane</keyword>
<feature type="compositionally biased region" description="Basic and acidic residues" evidence="1">
    <location>
        <begin position="253"/>
        <end position="263"/>
    </location>
</feature>
<evidence type="ECO:0000256" key="2">
    <source>
        <dbReference type="SAM" id="Phobius"/>
    </source>
</evidence>
<dbReference type="AlphaFoldDB" id="A0A0C3ASD7"/>
<gene>
    <name evidence="3" type="ORF">M408DRAFT_12155</name>
</gene>
<keyword evidence="4" id="KW-1185">Reference proteome</keyword>
<dbReference type="EMBL" id="KN824361">
    <property type="protein sequence ID" value="KIM22176.1"/>
    <property type="molecule type" value="Genomic_DNA"/>
</dbReference>
<feature type="compositionally biased region" description="Basic and acidic residues" evidence="1">
    <location>
        <begin position="313"/>
        <end position="333"/>
    </location>
</feature>
<evidence type="ECO:0000313" key="4">
    <source>
        <dbReference type="Proteomes" id="UP000054097"/>
    </source>
</evidence>
<name>A0A0C3ASD7_SERVB</name>
<feature type="region of interest" description="Disordered" evidence="1">
    <location>
        <begin position="313"/>
        <end position="337"/>
    </location>
</feature>
<dbReference type="HOGENOM" id="CLU_028630_0_0_1"/>
<organism evidence="3 4">
    <name type="scientific">Serendipita vermifera MAFF 305830</name>
    <dbReference type="NCBI Taxonomy" id="933852"/>
    <lineage>
        <taxon>Eukaryota</taxon>
        <taxon>Fungi</taxon>
        <taxon>Dikarya</taxon>
        <taxon>Basidiomycota</taxon>
        <taxon>Agaricomycotina</taxon>
        <taxon>Agaricomycetes</taxon>
        <taxon>Sebacinales</taxon>
        <taxon>Serendipitaceae</taxon>
        <taxon>Serendipita</taxon>
    </lineage>
</organism>
<feature type="transmembrane region" description="Helical" evidence="2">
    <location>
        <begin position="438"/>
        <end position="460"/>
    </location>
</feature>
<protein>
    <submittedName>
        <fullName evidence="3">Uncharacterized protein</fullName>
    </submittedName>
</protein>